<dbReference type="AlphaFoldDB" id="A0A0G4J7B1"/>
<dbReference type="InterPro" id="IPR013320">
    <property type="entry name" value="ConA-like_dom_sf"/>
</dbReference>
<dbReference type="SMART" id="SM00449">
    <property type="entry name" value="SPRY"/>
    <property type="match status" value="3"/>
</dbReference>
<gene>
    <name evidence="3" type="ORF">PBRA_003004</name>
</gene>
<evidence type="ECO:0000256" key="1">
    <source>
        <dbReference type="SAM" id="MobiDB-lite"/>
    </source>
</evidence>
<proteinExistence type="predicted"/>
<feature type="domain" description="B30.2/SPRY" evidence="2">
    <location>
        <begin position="567"/>
        <end position="754"/>
    </location>
</feature>
<feature type="domain" description="B30.2/SPRY" evidence="2">
    <location>
        <begin position="337"/>
        <end position="545"/>
    </location>
</feature>
<reference evidence="3 4" key="1">
    <citation type="submission" date="2015-02" db="EMBL/GenBank/DDBJ databases">
        <authorList>
            <person name="Chooi Y.-H."/>
        </authorList>
    </citation>
    <scope>NUCLEOTIDE SEQUENCE [LARGE SCALE GENOMIC DNA]</scope>
    <source>
        <strain evidence="3">E3</strain>
    </source>
</reference>
<dbReference type="InterPro" id="IPR003877">
    <property type="entry name" value="SPRY_dom"/>
</dbReference>
<dbReference type="CDD" id="cd11709">
    <property type="entry name" value="SPRY"/>
    <property type="match status" value="3"/>
</dbReference>
<evidence type="ECO:0000313" key="3">
    <source>
        <dbReference type="EMBL" id="CEP03244.1"/>
    </source>
</evidence>
<keyword evidence="4" id="KW-1185">Reference proteome</keyword>
<dbReference type="InterPro" id="IPR050672">
    <property type="entry name" value="FBXO45-Fsn/SPSB_families"/>
</dbReference>
<organism evidence="3 4">
    <name type="scientific">Plasmodiophora brassicae</name>
    <name type="common">Clubroot disease agent</name>
    <dbReference type="NCBI Taxonomy" id="37360"/>
    <lineage>
        <taxon>Eukaryota</taxon>
        <taxon>Sar</taxon>
        <taxon>Rhizaria</taxon>
        <taxon>Endomyxa</taxon>
        <taxon>Phytomyxea</taxon>
        <taxon>Plasmodiophorida</taxon>
        <taxon>Plasmodiophoridae</taxon>
        <taxon>Plasmodiophora</taxon>
    </lineage>
</organism>
<dbReference type="SUPFAM" id="SSF49899">
    <property type="entry name" value="Concanavalin A-like lectins/glucanases"/>
    <property type="match status" value="3"/>
</dbReference>
<protein>
    <recommendedName>
        <fullName evidence="2">B30.2/SPRY domain-containing protein</fullName>
    </recommendedName>
</protein>
<dbReference type="PANTHER" id="PTHR12245">
    <property type="entry name" value="SPRY DOMAIN CONTAINING SOCS BOX PROTEIN"/>
    <property type="match status" value="1"/>
</dbReference>
<dbReference type="Gene3D" id="2.60.120.920">
    <property type="match status" value="3"/>
</dbReference>
<dbReference type="OrthoDB" id="18378at2759"/>
<evidence type="ECO:0000259" key="2">
    <source>
        <dbReference type="PROSITE" id="PS50188"/>
    </source>
</evidence>
<dbReference type="Proteomes" id="UP000039324">
    <property type="component" value="Unassembled WGS sequence"/>
</dbReference>
<dbReference type="Pfam" id="PF00622">
    <property type="entry name" value="SPRY"/>
    <property type="match status" value="3"/>
</dbReference>
<evidence type="ECO:0000313" key="4">
    <source>
        <dbReference type="Proteomes" id="UP000039324"/>
    </source>
</evidence>
<dbReference type="InterPro" id="IPR043136">
    <property type="entry name" value="B30.2/SPRY_sf"/>
</dbReference>
<dbReference type="EMBL" id="CDSF01000144">
    <property type="protein sequence ID" value="CEP03244.1"/>
    <property type="molecule type" value="Genomic_DNA"/>
</dbReference>
<feature type="region of interest" description="Disordered" evidence="1">
    <location>
        <begin position="90"/>
        <end position="111"/>
    </location>
</feature>
<name>A0A0G4J7B1_PLABS</name>
<feature type="domain" description="B30.2/SPRY" evidence="2">
    <location>
        <begin position="110"/>
        <end position="298"/>
    </location>
</feature>
<accession>A0A0G4J7B1</accession>
<dbReference type="PROSITE" id="PS50188">
    <property type="entry name" value="B302_SPRY"/>
    <property type="match status" value="3"/>
</dbReference>
<dbReference type="PANTHER" id="PTHR12245:SF5">
    <property type="entry name" value="SPRY DOMAIN-CONTAINING SOCS BOX PROTEIN 3"/>
    <property type="match status" value="1"/>
</dbReference>
<dbReference type="InterPro" id="IPR001870">
    <property type="entry name" value="B30.2/SPRY"/>
</dbReference>
<sequence>MVRVKVAVDTDLVQDVLTISVPPASLVRDLVGQIHERYHLWHSFTIHEFELRSPTGELVGEPDLEVSKLVGKSTPQEVFKVTETEGSRAKREAQRLLEEEERRKREEEARIREEKRRARIAELTKIGKCWTLENNSAHIDVPLDADGLVARNKGSLDQWCTIHTLAPIPARGQFYCAVKILKLPETTNTWRICFGAVPIGFKVNAERRWVGSQKSWAYIAGTGGKCFDSGKSVDYGDKYVEGDTVGLFLDFDKSTIEFYKNGVSQGVAFENLNGPVHPAISLTAKDCEVVLVEDMPPAMVKIMAKYIHWHVTMRLQVAEIGDRFREVEDTRRLRWERITSANAYNTLKGQLIERKDNAWDAQFSTSKDQAIYYPDDNLQQAVNEGSGDKWRTCRSIVSYSSGVAFIEITITNDAKTTNSWKFCVGIVPSAFQCNSQRAWVGAQGVLHWYNLYAGINTVVEDSWAYIAGTGGKANNSGQSSPYGDQFGQGDKIGILVDFEAKTVEFFKNGISQGIAFRNVEGSVHAAVSMTGTVRAIRHLCPLDIDHCRGQGSAVTIRQGDEQLVGVYQKEAREREVALAKVIKDFANVWDETKLSSDLAIDNQGLRVRNLGSKDKWRACGGLLSYQSGRRYFEVFIEECPSSSNNWKICVGIIPKGFDFSHQKLWIGAQSSWGYIAGTGGKGFDSGRSTNYGSKFGKGDRIGVLMDFDNLTLEFFKNGVSQGIAFTQLKGPVFPAVSLTAKNSSVVLDASVELLPENVERLFLYR</sequence>